<dbReference type="RefSeq" id="WP_048447437.1">
    <property type="nucleotide sequence ID" value="NZ_LABY01000218.1"/>
</dbReference>
<keyword evidence="2" id="KW-1185">Reference proteome</keyword>
<proteinExistence type="predicted"/>
<evidence type="ECO:0000313" key="1">
    <source>
        <dbReference type="EMBL" id="KMO30726.1"/>
    </source>
</evidence>
<gene>
    <name evidence="1" type="ORF">VQ02_27605</name>
</gene>
<reference evidence="1 2" key="1">
    <citation type="submission" date="2015-03" db="EMBL/GenBank/DDBJ databases">
        <title>Genome sequencing of Methylobacterium variabile DSM 16961.</title>
        <authorList>
            <person name="Chaudhry V."/>
            <person name="Patil P.B."/>
        </authorList>
    </citation>
    <scope>NUCLEOTIDE SEQUENCE [LARGE SCALE GENOMIC DNA]</scope>
    <source>
        <strain evidence="1 2">DSM 16961</strain>
    </source>
</reference>
<organism evidence="1 2">
    <name type="scientific">Methylobacterium variabile</name>
    <dbReference type="NCBI Taxonomy" id="298794"/>
    <lineage>
        <taxon>Bacteria</taxon>
        <taxon>Pseudomonadati</taxon>
        <taxon>Pseudomonadota</taxon>
        <taxon>Alphaproteobacteria</taxon>
        <taxon>Hyphomicrobiales</taxon>
        <taxon>Methylobacteriaceae</taxon>
        <taxon>Methylobacterium</taxon>
    </lineage>
</organism>
<evidence type="ECO:0000313" key="2">
    <source>
        <dbReference type="Proteomes" id="UP000035955"/>
    </source>
</evidence>
<dbReference type="EMBL" id="LABY01000218">
    <property type="protein sequence ID" value="KMO30726.1"/>
    <property type="molecule type" value="Genomic_DNA"/>
</dbReference>
<protein>
    <submittedName>
        <fullName evidence="1">Uncharacterized protein</fullName>
    </submittedName>
</protein>
<dbReference type="Proteomes" id="UP000035955">
    <property type="component" value="Unassembled WGS sequence"/>
</dbReference>
<dbReference type="PATRIC" id="fig|298794.3.peg.3384"/>
<dbReference type="OrthoDB" id="8003662at2"/>
<comment type="caution">
    <text evidence="1">The sequence shown here is derived from an EMBL/GenBank/DDBJ whole genome shotgun (WGS) entry which is preliminary data.</text>
</comment>
<sequence length="393" mass="42777">MLHVPGMPEGVHVSFSPEHVSAEVPTSPARYTPPALVGAGAPSKTLAARIEAHELAYAHALFAQTYGEPDAQARKQAEEETFRALLHTPLQSDADRVAYALAVIERQTSALVADRSFGRDHPMPVAYRNLRFGEHAREPEEMRHLRQMDEGAVSAAKAVAAPAASWVTLDTTLLSLVGELGAIETEQDAILAAGDYADAHDAPDWVRLEERGRAIFTRIVATRAHTMEELKAKGSLYSLDSVRHQQHQLEELALSIAADLKEMNCAPFPQATDAEAHISPDALSLDLSGCSIPQLCALFDVYERSGDQFFTAAWWPKLGEAGLGLITDEGDRCMALKDAVADELLKRKPADVSDADDRGERLMRCKLLAGDWNATARLASSLRDEVATLQGKR</sequence>
<dbReference type="AlphaFoldDB" id="A0A0J6UWR0"/>
<name>A0A0J6UWR0_9HYPH</name>
<accession>A0A0J6UWR0</accession>